<sequence length="242" mass="28950">MTISKSPTEYQVTIAEIPVQVIRKSIKNLHIVVYPPEGRVRVSAPDQMTDENIRLAIIYRLSWIKKQRAKFAAQPRQSKREMVSGESHYIFGKRYRLEVIERRGKHEVKILNASRLQLFVNPGTSRDNRALVLAEWYRQQLRDIIPQLLNKWQPIIGENVTYWGIKKMRTKWGSCNITKRGIWLNLELAKKPIECLEYVVVHELVHLLERYHNDRFQAYMDEYLPQWRQRRELLNREPLEDF</sequence>
<name>A0A5M3T8G7_LIMPL</name>
<dbReference type="CDD" id="cd07344">
    <property type="entry name" value="M48_yhfN_like"/>
    <property type="match status" value="1"/>
</dbReference>
<dbReference type="Proteomes" id="UP000326169">
    <property type="component" value="Unassembled WGS sequence"/>
</dbReference>
<proteinExistence type="predicted"/>
<evidence type="ECO:0000259" key="1">
    <source>
        <dbReference type="Pfam" id="PF01863"/>
    </source>
</evidence>
<gene>
    <name evidence="2" type="ORF">NIES46_22840</name>
</gene>
<accession>A0A5M3T8G7</accession>
<dbReference type="RefSeq" id="WP_014274534.1">
    <property type="nucleotide sequence ID" value="NZ_BIMW01000091.1"/>
</dbReference>
<evidence type="ECO:0000313" key="3">
    <source>
        <dbReference type="Proteomes" id="UP000326169"/>
    </source>
</evidence>
<dbReference type="GeneID" id="301683132"/>
<reference evidence="2 3" key="1">
    <citation type="journal article" date="2019" name="J Genomics">
        <title>The Draft Genome of a Hydrogen-producing Cyanobacterium, Arthrospira platensis NIES-46.</title>
        <authorList>
            <person name="Suzuki S."/>
            <person name="Yamaguchi H."/>
            <person name="Kawachi M."/>
        </authorList>
    </citation>
    <scope>NUCLEOTIDE SEQUENCE [LARGE SCALE GENOMIC DNA]</scope>
    <source>
        <strain evidence="2 3">NIES-46</strain>
    </source>
</reference>
<dbReference type="Pfam" id="PF01863">
    <property type="entry name" value="YgjP-like"/>
    <property type="match status" value="1"/>
</dbReference>
<dbReference type="EMBL" id="BIMW01000091">
    <property type="protein sequence ID" value="GCE94230.1"/>
    <property type="molecule type" value="Genomic_DNA"/>
</dbReference>
<dbReference type="InterPro" id="IPR053136">
    <property type="entry name" value="UTP_pyrophosphatase-like"/>
</dbReference>
<dbReference type="PANTHER" id="PTHR30399">
    <property type="entry name" value="UNCHARACTERIZED PROTEIN YGJP"/>
    <property type="match status" value="1"/>
</dbReference>
<organism evidence="2 3">
    <name type="scientific">Limnospira platensis NIES-46</name>
    <dbReference type="NCBI Taxonomy" id="1236695"/>
    <lineage>
        <taxon>Bacteria</taxon>
        <taxon>Bacillati</taxon>
        <taxon>Cyanobacteriota</taxon>
        <taxon>Cyanophyceae</taxon>
        <taxon>Oscillatoriophycideae</taxon>
        <taxon>Oscillatoriales</taxon>
        <taxon>Sirenicapillariaceae</taxon>
        <taxon>Limnospira</taxon>
    </lineage>
</organism>
<evidence type="ECO:0000313" key="2">
    <source>
        <dbReference type="EMBL" id="GCE94230.1"/>
    </source>
</evidence>
<feature type="domain" description="YgjP-like metallopeptidase" evidence="1">
    <location>
        <begin position="31"/>
        <end position="236"/>
    </location>
</feature>
<dbReference type="PANTHER" id="PTHR30399:SF1">
    <property type="entry name" value="UTP PYROPHOSPHATASE"/>
    <property type="match status" value="1"/>
</dbReference>
<dbReference type="Gene3D" id="3.30.2010.10">
    <property type="entry name" value="Metalloproteases ('zincins'), catalytic domain"/>
    <property type="match status" value="1"/>
</dbReference>
<comment type="caution">
    <text evidence="2">The sequence shown here is derived from an EMBL/GenBank/DDBJ whole genome shotgun (WGS) entry which is preliminary data.</text>
</comment>
<protein>
    <recommendedName>
        <fullName evidence="1">YgjP-like metallopeptidase domain-containing protein</fullName>
    </recommendedName>
</protein>
<keyword evidence="3" id="KW-1185">Reference proteome</keyword>
<dbReference type="InterPro" id="IPR002725">
    <property type="entry name" value="YgjP-like_metallopeptidase"/>
</dbReference>